<comment type="subcellular location">
    <subcellularLocation>
        <location evidence="1">Nucleus</location>
    </subcellularLocation>
</comment>
<protein>
    <recommendedName>
        <fullName evidence="2">Thymocyte nuclear protein 1</fullName>
    </recommendedName>
</protein>
<gene>
    <name evidence="5" type="ORF">TRIADDRAFT_52267</name>
</gene>
<evidence type="ECO:0000313" key="5">
    <source>
        <dbReference type="EMBL" id="EDV28917.1"/>
    </source>
</evidence>
<dbReference type="InParanoid" id="B3RM81"/>
<dbReference type="FunCoup" id="B3RM81">
    <property type="interactions" value="1375"/>
</dbReference>
<sequence>MATITVAKVGSKRKAASSGGSKTLKNSLGKKSSVTANKNSHITRWLLKSEPDSRFENGVDMKFSFDDLKSSPDQITQWDGVRNFQARNLMRDCMKVGHLGFFYHSNCKNPGIAGIVKVDVKYVRDLKRFISLSELKSYHEKHKTNDGPLKNMRLFTNRRLSVQPVTDEEYEFILSIEDQEPKKK</sequence>
<dbReference type="AlphaFoldDB" id="B3RM81"/>
<evidence type="ECO:0000256" key="2">
    <source>
        <dbReference type="ARBA" id="ARBA00014654"/>
    </source>
</evidence>
<dbReference type="RefSeq" id="XP_002108119.1">
    <property type="nucleotide sequence ID" value="XM_002108083.1"/>
</dbReference>
<dbReference type="OMA" id="NSHITRW"/>
<dbReference type="eggNOG" id="KOG3383">
    <property type="taxonomic scope" value="Eukaryota"/>
</dbReference>
<dbReference type="PhylomeDB" id="B3RM81"/>
<evidence type="ECO:0000313" key="6">
    <source>
        <dbReference type="Proteomes" id="UP000009022"/>
    </source>
</evidence>
<dbReference type="InterPro" id="IPR052181">
    <property type="entry name" value="5hmC_binding"/>
</dbReference>
<dbReference type="PANTHER" id="PTHR14087:SF7">
    <property type="entry name" value="THYMOCYTE NUCLEAR PROTEIN 1"/>
    <property type="match status" value="1"/>
</dbReference>
<dbReference type="Proteomes" id="UP000009022">
    <property type="component" value="Unassembled WGS sequence"/>
</dbReference>
<evidence type="ECO:0000256" key="1">
    <source>
        <dbReference type="ARBA" id="ARBA00004123"/>
    </source>
</evidence>
<keyword evidence="6" id="KW-1185">Reference proteome</keyword>
<evidence type="ECO:0000256" key="3">
    <source>
        <dbReference type="ARBA" id="ARBA00023242"/>
    </source>
</evidence>
<reference evidence="5 6" key="1">
    <citation type="journal article" date="2008" name="Nature">
        <title>The Trichoplax genome and the nature of placozoans.</title>
        <authorList>
            <person name="Srivastava M."/>
            <person name="Begovic E."/>
            <person name="Chapman J."/>
            <person name="Putnam N.H."/>
            <person name="Hellsten U."/>
            <person name="Kawashima T."/>
            <person name="Kuo A."/>
            <person name="Mitros T."/>
            <person name="Salamov A."/>
            <person name="Carpenter M.L."/>
            <person name="Signorovitch A.Y."/>
            <person name="Moreno M.A."/>
            <person name="Kamm K."/>
            <person name="Grimwood J."/>
            <person name="Schmutz J."/>
            <person name="Shapiro H."/>
            <person name="Grigoriev I.V."/>
            <person name="Buss L.W."/>
            <person name="Schierwater B."/>
            <person name="Dellaporta S.L."/>
            <person name="Rokhsar D.S."/>
        </authorList>
    </citation>
    <scope>NUCLEOTIDE SEQUENCE [LARGE SCALE GENOMIC DNA]</scope>
    <source>
        <strain evidence="5 6">Grell-BS-1999</strain>
    </source>
</reference>
<name>B3RM81_TRIAD</name>
<dbReference type="OrthoDB" id="41445at2759"/>
<accession>B3RM81</accession>
<dbReference type="GeneID" id="6749334"/>
<dbReference type="KEGG" id="tad:TRIADDRAFT_52267"/>
<dbReference type="Pfam" id="PF01878">
    <property type="entry name" value="EVE"/>
    <property type="match status" value="1"/>
</dbReference>
<dbReference type="SUPFAM" id="SSF88697">
    <property type="entry name" value="PUA domain-like"/>
    <property type="match status" value="1"/>
</dbReference>
<dbReference type="InterPro" id="IPR015947">
    <property type="entry name" value="PUA-like_sf"/>
</dbReference>
<organism evidence="5 6">
    <name type="scientific">Trichoplax adhaerens</name>
    <name type="common">Trichoplax reptans</name>
    <dbReference type="NCBI Taxonomy" id="10228"/>
    <lineage>
        <taxon>Eukaryota</taxon>
        <taxon>Metazoa</taxon>
        <taxon>Placozoa</taxon>
        <taxon>Uniplacotomia</taxon>
        <taxon>Trichoplacea</taxon>
        <taxon>Trichoplacidae</taxon>
        <taxon>Trichoplax</taxon>
    </lineage>
</organism>
<proteinExistence type="predicted"/>
<dbReference type="CTD" id="6749334"/>
<dbReference type="STRING" id="10228.B3RM81"/>
<dbReference type="InterPro" id="IPR047197">
    <property type="entry name" value="THYN1-like_EVE"/>
</dbReference>
<dbReference type="GO" id="GO:0005634">
    <property type="term" value="C:nucleus"/>
    <property type="evidence" value="ECO:0000318"/>
    <property type="project" value="GO_Central"/>
</dbReference>
<feature type="domain" description="EVE" evidence="4">
    <location>
        <begin position="44"/>
        <end position="118"/>
    </location>
</feature>
<evidence type="ECO:0000259" key="4">
    <source>
        <dbReference type="Pfam" id="PF01878"/>
    </source>
</evidence>
<dbReference type="PANTHER" id="PTHR14087">
    <property type="entry name" value="THYMOCYTE NUCLEAR PROTEIN 1"/>
    <property type="match status" value="1"/>
</dbReference>
<dbReference type="HOGENOM" id="CLU_041799_2_0_1"/>
<dbReference type="InterPro" id="IPR002740">
    <property type="entry name" value="EVE_domain"/>
</dbReference>
<dbReference type="EMBL" id="DS985241">
    <property type="protein sequence ID" value="EDV28917.1"/>
    <property type="molecule type" value="Genomic_DNA"/>
</dbReference>
<dbReference type="CDD" id="cd21133">
    <property type="entry name" value="EVE"/>
    <property type="match status" value="1"/>
</dbReference>
<dbReference type="Gene3D" id="3.10.590.10">
    <property type="entry name" value="ph1033 like domains"/>
    <property type="match status" value="2"/>
</dbReference>
<keyword evidence="3" id="KW-0539">Nucleus</keyword>